<dbReference type="GO" id="GO:0005524">
    <property type="term" value="F:ATP binding"/>
    <property type="evidence" value="ECO:0007669"/>
    <property type="project" value="UniProtKB-KW"/>
</dbReference>
<dbReference type="Gene3D" id="2.40.50.100">
    <property type="match status" value="1"/>
</dbReference>
<dbReference type="Gene3D" id="3.40.50.300">
    <property type="entry name" value="P-loop containing nucleotide triphosphate hydrolases"/>
    <property type="match status" value="1"/>
</dbReference>
<dbReference type="PANTHER" id="PTHR42781:SF4">
    <property type="entry name" value="SPERMIDINE_PUTRESCINE IMPORT ATP-BINDING PROTEIN POTA"/>
    <property type="match status" value="1"/>
</dbReference>
<proteinExistence type="predicted"/>
<sequence>MVDLEFCGVTKLFPDGTCAIRDISFTAPGGQLTTLLGPSGSGKSTLLRIAAGLEAATHGAVYLDGRDVSTLHGRDRDVSMLFQGDSLFPHLDVIGNVAFGLQHSGFARDEARERARRALDLVGLQGSASDSCAELSGGQQQRVALARALALEPSVVLLDEPLSNLDDRLRRQMRGEIRSLQRRLGLTVVYVTHDESEAMAVSDRVVIINEGHLLQVGTPREVYERPNSEFVATFIGDASIFDLTVAADGVPHLGSLPVGRLAQAYPPGTRLRVVIRPEAWQILPVGLVHGMAARVRRCSYLGHGAEYLLDTELGQLLASSRHVNALHQPGAPVNLTLGMHGISVLNSSQPAYVHSGGGGDDTDWVEVGSPMPPVTRTAQ</sequence>
<comment type="caution">
    <text evidence="7">The sequence shown here is derived from an EMBL/GenBank/DDBJ whole genome shotgun (WGS) entry which is preliminary data.</text>
</comment>
<evidence type="ECO:0000313" key="8">
    <source>
        <dbReference type="Proteomes" id="UP000267464"/>
    </source>
</evidence>
<dbReference type="InterPro" id="IPR003439">
    <property type="entry name" value="ABC_transporter-like_ATP-bd"/>
</dbReference>
<evidence type="ECO:0000259" key="6">
    <source>
        <dbReference type="PROSITE" id="PS50893"/>
    </source>
</evidence>
<dbReference type="InterPro" id="IPR003593">
    <property type="entry name" value="AAA+_ATPase"/>
</dbReference>
<evidence type="ECO:0000256" key="3">
    <source>
        <dbReference type="ARBA" id="ARBA00022741"/>
    </source>
</evidence>
<evidence type="ECO:0000256" key="2">
    <source>
        <dbReference type="ARBA" id="ARBA00022475"/>
    </source>
</evidence>
<dbReference type="InterPro" id="IPR013611">
    <property type="entry name" value="Transp-assoc_OB_typ2"/>
</dbReference>
<dbReference type="PANTHER" id="PTHR42781">
    <property type="entry name" value="SPERMIDINE/PUTRESCINE IMPORT ATP-BINDING PROTEIN POTA"/>
    <property type="match status" value="1"/>
</dbReference>
<protein>
    <submittedName>
        <fullName evidence="7">ABC transporter ATP-binding protein</fullName>
    </submittedName>
</protein>
<dbReference type="RefSeq" id="WP_124540940.1">
    <property type="nucleotide sequence ID" value="NZ_QUSW01000003.1"/>
</dbReference>
<dbReference type="SMART" id="SM00382">
    <property type="entry name" value="AAA"/>
    <property type="match status" value="1"/>
</dbReference>
<accession>A0A3N7K0V5</accession>
<dbReference type="SUPFAM" id="SSF50331">
    <property type="entry name" value="MOP-like"/>
    <property type="match status" value="1"/>
</dbReference>
<dbReference type="InterPro" id="IPR008995">
    <property type="entry name" value="Mo/tungstate-bd_C_term_dom"/>
</dbReference>
<dbReference type="EMBL" id="QUSW01000003">
    <property type="protein sequence ID" value="RQP24635.1"/>
    <property type="molecule type" value="Genomic_DNA"/>
</dbReference>
<evidence type="ECO:0000256" key="5">
    <source>
        <dbReference type="SAM" id="MobiDB-lite"/>
    </source>
</evidence>
<dbReference type="Pfam" id="PF08402">
    <property type="entry name" value="TOBE_2"/>
    <property type="match status" value="1"/>
</dbReference>
<dbReference type="GO" id="GO:0016887">
    <property type="term" value="F:ATP hydrolysis activity"/>
    <property type="evidence" value="ECO:0007669"/>
    <property type="project" value="InterPro"/>
</dbReference>
<keyword evidence="2" id="KW-0472">Membrane</keyword>
<reference evidence="7 8" key="1">
    <citation type="submission" date="2018-08" db="EMBL/GenBank/DDBJ databases">
        <authorList>
            <person name="Khan S.A."/>
            <person name="Jeon C.O."/>
            <person name="Chun B.H."/>
            <person name="Jeong S.E."/>
        </authorList>
    </citation>
    <scope>NUCLEOTIDE SEQUENCE [LARGE SCALE GENOMIC DNA]</scope>
    <source>
        <strain evidence="7 8">S-16</strain>
    </source>
</reference>
<dbReference type="AlphaFoldDB" id="A0A3N7K0V5"/>
<dbReference type="FunFam" id="3.40.50.300:FF:000042">
    <property type="entry name" value="Maltose/maltodextrin ABC transporter, ATP-binding protein"/>
    <property type="match status" value="1"/>
</dbReference>
<evidence type="ECO:0000313" key="7">
    <source>
        <dbReference type="EMBL" id="RQP24635.1"/>
    </source>
</evidence>
<organism evidence="7 8">
    <name type="scientific">Piscinibacter terrae</name>
    <dbReference type="NCBI Taxonomy" id="2496871"/>
    <lineage>
        <taxon>Bacteria</taxon>
        <taxon>Pseudomonadati</taxon>
        <taxon>Pseudomonadota</taxon>
        <taxon>Betaproteobacteria</taxon>
        <taxon>Burkholderiales</taxon>
        <taxon>Sphaerotilaceae</taxon>
        <taxon>Piscinibacter</taxon>
    </lineage>
</organism>
<feature type="domain" description="ABC transporter" evidence="6">
    <location>
        <begin position="4"/>
        <end position="235"/>
    </location>
</feature>
<keyword evidence="8" id="KW-1185">Reference proteome</keyword>
<dbReference type="InterPro" id="IPR050093">
    <property type="entry name" value="ABC_SmlMolc_Importer"/>
</dbReference>
<keyword evidence="1" id="KW-0813">Transport</keyword>
<dbReference type="PROSITE" id="PS50893">
    <property type="entry name" value="ABC_TRANSPORTER_2"/>
    <property type="match status" value="1"/>
</dbReference>
<keyword evidence="3" id="KW-0547">Nucleotide-binding</keyword>
<keyword evidence="2" id="KW-1003">Cell membrane</keyword>
<name>A0A3N7K0V5_9BURK</name>
<dbReference type="GO" id="GO:0140359">
    <property type="term" value="F:ABC-type transporter activity"/>
    <property type="evidence" value="ECO:0007669"/>
    <property type="project" value="UniProtKB-ARBA"/>
</dbReference>
<reference evidence="7 8" key="2">
    <citation type="submission" date="2018-12" db="EMBL/GenBank/DDBJ databases">
        <title>Rhizobacter gummiphilus sp. nov., a rubber-degrading bacterium isolated from the soil of a botanical garden in Japan.</title>
        <authorList>
            <person name="Shunsuke S.S."/>
        </authorList>
    </citation>
    <scope>NUCLEOTIDE SEQUENCE [LARGE SCALE GENOMIC DNA]</scope>
    <source>
        <strain evidence="7 8">S-16</strain>
    </source>
</reference>
<evidence type="ECO:0000256" key="4">
    <source>
        <dbReference type="ARBA" id="ARBA00022840"/>
    </source>
</evidence>
<dbReference type="InterPro" id="IPR027417">
    <property type="entry name" value="P-loop_NTPase"/>
</dbReference>
<dbReference type="OrthoDB" id="2550338at2"/>
<dbReference type="Pfam" id="PF00005">
    <property type="entry name" value="ABC_tran"/>
    <property type="match status" value="1"/>
</dbReference>
<dbReference type="PROSITE" id="PS00211">
    <property type="entry name" value="ABC_TRANSPORTER_1"/>
    <property type="match status" value="1"/>
</dbReference>
<gene>
    <name evidence="7" type="ORF">DZC73_14035</name>
</gene>
<dbReference type="SUPFAM" id="SSF52540">
    <property type="entry name" value="P-loop containing nucleoside triphosphate hydrolases"/>
    <property type="match status" value="1"/>
</dbReference>
<dbReference type="GO" id="GO:0043190">
    <property type="term" value="C:ATP-binding cassette (ABC) transporter complex"/>
    <property type="evidence" value="ECO:0007669"/>
    <property type="project" value="InterPro"/>
</dbReference>
<feature type="region of interest" description="Disordered" evidence="5">
    <location>
        <begin position="353"/>
        <end position="379"/>
    </location>
</feature>
<dbReference type="Proteomes" id="UP000267464">
    <property type="component" value="Unassembled WGS sequence"/>
</dbReference>
<evidence type="ECO:0000256" key="1">
    <source>
        <dbReference type="ARBA" id="ARBA00022448"/>
    </source>
</evidence>
<keyword evidence="4 7" id="KW-0067">ATP-binding</keyword>
<dbReference type="InterPro" id="IPR017871">
    <property type="entry name" value="ABC_transporter-like_CS"/>
</dbReference>